<feature type="transmembrane region" description="Helical" evidence="2">
    <location>
        <begin position="851"/>
        <end position="876"/>
    </location>
</feature>
<sequence length="1179" mass="131017">VLSEFSKQLMFITKGHVSLRDVTIVLPRMWEDDDLLCTLDSPVTISAVSTTAHIRISTPHPVFESRPWTQQSQGCGKQGDFIQLGSDMLKAKTNESYAKSAHLLLAEWAKFRWGIFNEHGFDGDSRYPATYHNPKTNEIIPNTCFPNGSNAPFCDVDYHTPEAPNKHNSLCKGKAAWDVIMQSQDFVDKRDIQSEIYEPLIPVFHFVKPGQPRVILLVEDTAVMNLQNRWEFIRKSVRRAVVYDMPDGAHVGIVVFNSEARTTASLAKMDPVSDVRQRIGSSMPRNPSRIPEKHKCLLCGFQEALRALESDYSKSEGATIILITTGAGSTPQQELDEIIHLAASRKLHIELILYPFIQQSGEATPNHGLDKLIHATHGSAVTVMDEGVGNDSKVTMMVSLMDALLSAIRRLNTISEHKAPRVVHSQAYPGSLTTMSRGTFDIDDSLGPDAKFSIYYYDLDHVGNTIQLTTPSGNTMSSLNMQEEDGDANVIFMNILMAERGTWSYKVENRAGSHQALVMQVTAHESVNRDVSLRIWTSINNSTNTTTVVSDPVIVYAELKNGVMPILNARLVAKLQRLGTDVSGNEYLPVYVDLFDNGYGDPDITGGDGVYTRYLPNLSHKTKDRIDYELSVTADYNNGKASTPVNNILTRNPRVLRGNENTCCGSTIQYEHVMPLSSFQRTEIYGILGLTSYINSKDIIPPGRILDLNVSCNETGNKIKLEWKAPGDDFDFGYADHYEAIFTTSWMEATTFHGTPITDLPVPAKAGKMQFSSTNAEYYDQTVYMAIRAVDEVGNLGDVSNIATIWIPSPPTTTPPATTMPAVLPPNHLAESLGQGVTQPVRLGGLEFEDMVVVIGSVAGFLLIVAIFATFCFLHVARRQSQHHKKNQEKTEANREVIIRTNSTRMLDQSKDNTNNTVKHVEKEGPVLSPNPSWSPSKLLREHERRYSVDSVHSVHSIVSREIMEASESLVPYQNLHDPYPDVTLIGSHSYPSSQASDPPAYQPSYTADNSMPYPYSYNYEEIPNYAQATPSRSRIASQSSQCSAAHPAPRPSRSRFESQATECSGVYPSSSRTRVTSLSSQCFSDYDNDVFVAPSEMSYPQEIQVLPNGLPKYAEDLPGYLLTPTQIYSNNMKHEDCHSAEISRTRAPPVVAPKPCLVNRTPVDDRIVEPMRRSITQV</sequence>
<dbReference type="Pfam" id="PF08434">
    <property type="entry name" value="CLCA"/>
    <property type="match status" value="2"/>
</dbReference>
<feature type="region of interest" description="Disordered" evidence="1">
    <location>
        <begin position="984"/>
        <end position="1008"/>
    </location>
</feature>
<feature type="region of interest" description="Disordered" evidence="1">
    <location>
        <begin position="1029"/>
        <end position="1071"/>
    </location>
</feature>
<keyword evidence="2" id="KW-1133">Transmembrane helix</keyword>
<dbReference type="GO" id="GO:0032991">
    <property type="term" value="C:protein-containing complex"/>
    <property type="evidence" value="ECO:0007669"/>
    <property type="project" value="UniProtKB-ARBA"/>
</dbReference>
<name>A0AAV2SUT9_MEGNR</name>
<reference evidence="4 5" key="1">
    <citation type="submission" date="2024-05" db="EMBL/GenBank/DDBJ databases">
        <authorList>
            <person name="Wallberg A."/>
        </authorList>
    </citation>
    <scope>NUCLEOTIDE SEQUENCE [LARGE SCALE GENOMIC DNA]</scope>
</reference>
<proteinExistence type="predicted"/>
<gene>
    <name evidence="4" type="ORF">MNOR_LOCUS40890</name>
</gene>
<protein>
    <recommendedName>
        <fullName evidence="3">Calcium-activated chloride channel N-terminal domain-containing protein</fullName>
    </recommendedName>
</protein>
<dbReference type="Gene3D" id="3.40.50.410">
    <property type="entry name" value="von Willebrand factor, type A domain"/>
    <property type="match status" value="1"/>
</dbReference>
<keyword evidence="2" id="KW-0472">Membrane</keyword>
<feature type="compositionally biased region" description="Polar residues" evidence="1">
    <location>
        <begin position="1029"/>
        <end position="1044"/>
    </location>
</feature>
<evidence type="ECO:0000259" key="3">
    <source>
        <dbReference type="Pfam" id="PF08434"/>
    </source>
</evidence>
<evidence type="ECO:0000313" key="5">
    <source>
        <dbReference type="Proteomes" id="UP001497623"/>
    </source>
</evidence>
<organism evidence="4 5">
    <name type="scientific">Meganyctiphanes norvegica</name>
    <name type="common">Northern krill</name>
    <name type="synonym">Thysanopoda norvegica</name>
    <dbReference type="NCBI Taxonomy" id="48144"/>
    <lineage>
        <taxon>Eukaryota</taxon>
        <taxon>Metazoa</taxon>
        <taxon>Ecdysozoa</taxon>
        <taxon>Arthropoda</taxon>
        <taxon>Crustacea</taxon>
        <taxon>Multicrustacea</taxon>
        <taxon>Malacostraca</taxon>
        <taxon>Eumalacostraca</taxon>
        <taxon>Eucarida</taxon>
        <taxon>Euphausiacea</taxon>
        <taxon>Euphausiidae</taxon>
        <taxon>Meganyctiphanes</taxon>
    </lineage>
</organism>
<dbReference type="Proteomes" id="UP001497623">
    <property type="component" value="Unassembled WGS sequence"/>
</dbReference>
<evidence type="ECO:0000256" key="2">
    <source>
        <dbReference type="SAM" id="Phobius"/>
    </source>
</evidence>
<feature type="domain" description="Calcium-activated chloride channel N-terminal" evidence="3">
    <location>
        <begin position="4"/>
        <end position="122"/>
    </location>
</feature>
<feature type="non-terminal residue" evidence="4">
    <location>
        <position position="1"/>
    </location>
</feature>
<feature type="domain" description="Calcium-activated chloride channel N-terminal" evidence="3">
    <location>
        <begin position="151"/>
        <end position="189"/>
    </location>
</feature>
<dbReference type="SUPFAM" id="SSF53300">
    <property type="entry name" value="vWA-like"/>
    <property type="match status" value="1"/>
</dbReference>
<accession>A0AAV2SUT9</accession>
<keyword evidence="5" id="KW-1185">Reference proteome</keyword>
<dbReference type="CDD" id="cd00198">
    <property type="entry name" value="vWFA"/>
    <property type="match status" value="1"/>
</dbReference>
<dbReference type="AlphaFoldDB" id="A0AAV2SUT9"/>
<comment type="caution">
    <text evidence="4">The sequence shown here is derived from an EMBL/GenBank/DDBJ whole genome shotgun (WGS) entry which is preliminary data.</text>
</comment>
<evidence type="ECO:0000256" key="1">
    <source>
        <dbReference type="SAM" id="MobiDB-lite"/>
    </source>
</evidence>
<dbReference type="EMBL" id="CAXKWB010134667">
    <property type="protein sequence ID" value="CAL4243850.1"/>
    <property type="molecule type" value="Genomic_DNA"/>
</dbReference>
<keyword evidence="2" id="KW-0812">Transmembrane</keyword>
<dbReference type="InterPro" id="IPR036465">
    <property type="entry name" value="vWFA_dom_sf"/>
</dbReference>
<evidence type="ECO:0000313" key="4">
    <source>
        <dbReference type="EMBL" id="CAL4243850.1"/>
    </source>
</evidence>
<dbReference type="InterPro" id="IPR013642">
    <property type="entry name" value="CLCA_N"/>
</dbReference>